<accession>X1PUS3</accession>
<name>X1PUS3_9ZZZZ</name>
<dbReference type="FunFam" id="3.50.30.50:FF:000001">
    <property type="entry name" value="Kynurenine formamidase"/>
    <property type="match status" value="1"/>
</dbReference>
<gene>
    <name evidence="8" type="ORF">S06H3_52252</name>
</gene>
<dbReference type="InterPro" id="IPR037175">
    <property type="entry name" value="KFase_sf"/>
</dbReference>
<evidence type="ECO:0000313" key="8">
    <source>
        <dbReference type="EMBL" id="GAI42860.1"/>
    </source>
</evidence>
<protein>
    <recommendedName>
        <fullName evidence="9">Cyclase family protein</fullName>
    </recommendedName>
</protein>
<dbReference type="InterPro" id="IPR007325">
    <property type="entry name" value="KFase/CYL"/>
</dbReference>
<evidence type="ECO:0000256" key="5">
    <source>
        <dbReference type="ARBA" id="ARBA00022801"/>
    </source>
</evidence>
<sequence>MVKFYDVSLPIKEGMIVYPSNPEPSIQRYSSIPKEKVNESSITLGSHTGTHVDSRLHIQNDADGAEALPLNSLYGKCKVLDLTHVENEIHRKDLESHQIKKGDIVLLKTRNSQLGYEKFRSSYVHVKLDAAEYLVKVGVKTLGFDYLSVKKPGADDEVHEMLINNLTLFEGLNLAEVPEGEYTF</sequence>
<reference evidence="8" key="1">
    <citation type="journal article" date="2014" name="Front. Microbiol.">
        <title>High frequency of phylogenetically diverse reductive dehalogenase-homologous genes in deep subseafloor sedimentary metagenomes.</title>
        <authorList>
            <person name="Kawai M."/>
            <person name="Futagami T."/>
            <person name="Toyoda A."/>
            <person name="Takaki Y."/>
            <person name="Nishi S."/>
            <person name="Hori S."/>
            <person name="Arai W."/>
            <person name="Tsubouchi T."/>
            <person name="Morono Y."/>
            <person name="Uchiyama I."/>
            <person name="Ito T."/>
            <person name="Fujiyama A."/>
            <person name="Inagaki F."/>
            <person name="Takami H."/>
        </authorList>
    </citation>
    <scope>NUCLEOTIDE SEQUENCE</scope>
    <source>
        <strain evidence="8">Expedition CK06-06</strain>
    </source>
</reference>
<dbReference type="GO" id="GO:0019441">
    <property type="term" value="P:L-tryptophan catabolic process to kynurenine"/>
    <property type="evidence" value="ECO:0007669"/>
    <property type="project" value="InterPro"/>
</dbReference>
<keyword evidence="6" id="KW-0862">Zinc</keyword>
<evidence type="ECO:0000256" key="1">
    <source>
        <dbReference type="ARBA" id="ARBA00001947"/>
    </source>
</evidence>
<comment type="caution">
    <text evidence="8">The sequence shown here is derived from an EMBL/GenBank/DDBJ whole genome shotgun (WGS) entry which is preliminary data.</text>
</comment>
<evidence type="ECO:0000256" key="4">
    <source>
        <dbReference type="ARBA" id="ARBA00022723"/>
    </source>
</evidence>
<dbReference type="EMBL" id="BARV01033219">
    <property type="protein sequence ID" value="GAI42860.1"/>
    <property type="molecule type" value="Genomic_DNA"/>
</dbReference>
<keyword evidence="5" id="KW-0378">Hydrolase</keyword>
<evidence type="ECO:0008006" key="9">
    <source>
        <dbReference type="Google" id="ProtNLM"/>
    </source>
</evidence>
<dbReference type="SUPFAM" id="SSF102198">
    <property type="entry name" value="Putative cyclase"/>
    <property type="match status" value="1"/>
</dbReference>
<dbReference type="PANTHER" id="PTHR31118:SF12">
    <property type="entry name" value="CYCLASE-LIKE PROTEIN 2"/>
    <property type="match status" value="1"/>
</dbReference>
<proteinExistence type="predicted"/>
<dbReference type="Pfam" id="PF04199">
    <property type="entry name" value="Cyclase"/>
    <property type="match status" value="1"/>
</dbReference>
<evidence type="ECO:0000256" key="2">
    <source>
        <dbReference type="ARBA" id="ARBA00005023"/>
    </source>
</evidence>
<evidence type="ECO:0000256" key="3">
    <source>
        <dbReference type="ARBA" id="ARBA00011738"/>
    </source>
</evidence>
<dbReference type="GO" id="GO:0046872">
    <property type="term" value="F:metal ion binding"/>
    <property type="evidence" value="ECO:0007669"/>
    <property type="project" value="UniProtKB-KW"/>
</dbReference>
<keyword evidence="4" id="KW-0479">Metal-binding</keyword>
<evidence type="ECO:0000256" key="7">
    <source>
        <dbReference type="ARBA" id="ARBA00023079"/>
    </source>
</evidence>
<comment type="cofactor">
    <cofactor evidence="1">
        <name>Zn(2+)</name>
        <dbReference type="ChEBI" id="CHEBI:29105"/>
    </cofactor>
</comment>
<dbReference type="AlphaFoldDB" id="X1PUS3"/>
<feature type="non-terminal residue" evidence="8">
    <location>
        <position position="184"/>
    </location>
</feature>
<evidence type="ECO:0000256" key="6">
    <source>
        <dbReference type="ARBA" id="ARBA00022833"/>
    </source>
</evidence>
<comment type="subunit">
    <text evidence="3">Homodimer.</text>
</comment>
<dbReference type="Gene3D" id="3.50.30.50">
    <property type="entry name" value="Putative cyclase"/>
    <property type="match status" value="1"/>
</dbReference>
<dbReference type="PANTHER" id="PTHR31118">
    <property type="entry name" value="CYCLASE-LIKE PROTEIN 2"/>
    <property type="match status" value="1"/>
</dbReference>
<comment type="pathway">
    <text evidence="2">Amino-acid degradation.</text>
</comment>
<organism evidence="8">
    <name type="scientific">marine sediment metagenome</name>
    <dbReference type="NCBI Taxonomy" id="412755"/>
    <lineage>
        <taxon>unclassified sequences</taxon>
        <taxon>metagenomes</taxon>
        <taxon>ecological metagenomes</taxon>
    </lineage>
</organism>
<keyword evidence="7" id="KW-0823">Tryptophan catabolism</keyword>
<dbReference type="GO" id="GO:0004061">
    <property type="term" value="F:arylformamidase activity"/>
    <property type="evidence" value="ECO:0007669"/>
    <property type="project" value="InterPro"/>
</dbReference>